<dbReference type="SUPFAM" id="SSF53335">
    <property type="entry name" value="S-adenosyl-L-methionine-dependent methyltransferases"/>
    <property type="match status" value="1"/>
</dbReference>
<dbReference type="EMBL" id="CAOF01000039">
    <property type="protein sequence ID" value="CCO44994.1"/>
    <property type="molecule type" value="Genomic_DNA"/>
</dbReference>
<feature type="domain" description="Methyltransferase" evidence="1">
    <location>
        <begin position="46"/>
        <end position="166"/>
    </location>
</feature>
<accession>A0AAV2VKJ5</accession>
<name>A0AAV2VKJ5_9VIBR</name>
<evidence type="ECO:0000259" key="1">
    <source>
        <dbReference type="Pfam" id="PF13847"/>
    </source>
</evidence>
<comment type="caution">
    <text evidence="2">The sequence shown here is derived from an EMBL/GenBank/DDBJ whole genome shotgun (WGS) entry which is preliminary data.</text>
</comment>
<dbReference type="Gene3D" id="3.40.50.150">
    <property type="entry name" value="Vaccinia Virus protein VP39"/>
    <property type="match status" value="1"/>
</dbReference>
<dbReference type="Pfam" id="PF13847">
    <property type="entry name" value="Methyltransf_31"/>
    <property type="match status" value="1"/>
</dbReference>
<dbReference type="InterPro" id="IPR029063">
    <property type="entry name" value="SAM-dependent_MTases_sf"/>
</dbReference>
<gene>
    <name evidence="2" type="ORF">VIBNISOn1_1330001</name>
</gene>
<protein>
    <recommendedName>
        <fullName evidence="1">Methyltransferase domain-containing protein</fullName>
    </recommendedName>
</protein>
<reference evidence="2 3" key="1">
    <citation type="journal article" date="2013" name="ISME J.">
        <title>Comparative genomics of pathogenic lineages of Vibrio nigripulchritudo identifies virulence-associated traits.</title>
        <authorList>
            <person name="Goudenege D."/>
            <person name="Labreuche Y."/>
            <person name="Krin E."/>
            <person name="Ansquer D."/>
            <person name="Mangenot S."/>
            <person name="Calteau A."/>
            <person name="Medigue C."/>
            <person name="Mazel D."/>
            <person name="Polz M.F."/>
            <person name="Le Roux F."/>
        </authorList>
    </citation>
    <scope>NUCLEOTIDE SEQUENCE [LARGE SCALE GENOMIC DNA]</scope>
    <source>
        <strain evidence="2 3">SOn1</strain>
    </source>
</reference>
<dbReference type="AlphaFoldDB" id="A0AAV2VKJ5"/>
<organism evidence="2 3">
    <name type="scientific">Vibrio nigripulchritudo SOn1</name>
    <dbReference type="NCBI Taxonomy" id="1238450"/>
    <lineage>
        <taxon>Bacteria</taxon>
        <taxon>Pseudomonadati</taxon>
        <taxon>Pseudomonadota</taxon>
        <taxon>Gammaproteobacteria</taxon>
        <taxon>Vibrionales</taxon>
        <taxon>Vibrionaceae</taxon>
        <taxon>Vibrio</taxon>
    </lineage>
</organism>
<dbReference type="RefSeq" id="WP_022610631.1">
    <property type="nucleotide sequence ID" value="NZ_LK391965.1"/>
</dbReference>
<sequence length="272" mass="30830">MKKIMTRGDVFSLSYTDFIAFVNQTNVPPGSHSTLTRWIVNSDISESSRLIEFASTTGFSTLNICKKTGSTGLGIDISSQSVNTANLNAQKMGLAHRVRFEHSDATNHMLSGGFTHVIFGAALQFFPSPKKMLLHSLNAFDQQGKVLASPFYTMKDVPESLIIEAESVFGITPTNVRYKDVMNIYEGLRVEYEDRLDIIQESESELEHYCRSTIDRFKNNSNSSNIEVEEACFDRLMSIRVMSNILREYQKYSVLVLGYESEEYPSRYVELF</sequence>
<proteinExistence type="predicted"/>
<dbReference type="Proteomes" id="UP000018211">
    <property type="component" value="Unassembled WGS sequence"/>
</dbReference>
<evidence type="ECO:0000313" key="2">
    <source>
        <dbReference type="EMBL" id="CCO44994.1"/>
    </source>
</evidence>
<evidence type="ECO:0000313" key="3">
    <source>
        <dbReference type="Proteomes" id="UP000018211"/>
    </source>
</evidence>
<dbReference type="InterPro" id="IPR025714">
    <property type="entry name" value="Methyltranfer_dom"/>
</dbReference>